<dbReference type="RefSeq" id="WP_077151506.1">
    <property type="nucleotide sequence ID" value="NZ_CABMMO010000005.1"/>
</dbReference>
<dbReference type="NCBIfam" id="TIGR01946">
    <property type="entry name" value="rnfD"/>
    <property type="match status" value="1"/>
</dbReference>
<name>A0A1V2UJH3_ENTMU</name>
<dbReference type="GO" id="GO:0005886">
    <property type="term" value="C:plasma membrane"/>
    <property type="evidence" value="ECO:0007669"/>
    <property type="project" value="TreeGrafter"/>
</dbReference>
<evidence type="ECO:0000256" key="5">
    <source>
        <dbReference type="ARBA" id="ARBA00022692"/>
    </source>
</evidence>
<protein>
    <submittedName>
        <fullName evidence="11">Electron transporter RnfD</fullName>
    </submittedName>
</protein>
<evidence type="ECO:0000256" key="7">
    <source>
        <dbReference type="ARBA" id="ARBA00022982"/>
    </source>
</evidence>
<reference evidence="11 12" key="1">
    <citation type="submission" date="2016-12" db="EMBL/GenBank/DDBJ databases">
        <authorList>
            <person name="Song W.-J."/>
            <person name="Kurnit D.M."/>
        </authorList>
    </citation>
    <scope>NUCLEOTIDE SEQUENCE [LARGE SCALE GENOMIC DNA]</scope>
    <source>
        <strain evidence="11 12">CGB1038-1_S1</strain>
    </source>
</reference>
<keyword evidence="7" id="KW-0249">Electron transport</keyword>
<dbReference type="InterPro" id="IPR011303">
    <property type="entry name" value="RnfD_bac"/>
</dbReference>
<feature type="transmembrane region" description="Helical" evidence="10">
    <location>
        <begin position="238"/>
        <end position="256"/>
    </location>
</feature>
<dbReference type="OrthoDB" id="9776359at2"/>
<feature type="transmembrane region" description="Helical" evidence="10">
    <location>
        <begin position="29"/>
        <end position="62"/>
    </location>
</feature>
<feature type="transmembrane region" description="Helical" evidence="10">
    <location>
        <begin position="291"/>
        <end position="310"/>
    </location>
</feature>
<dbReference type="PANTHER" id="PTHR30578:SF0">
    <property type="entry name" value="ION-TRANSLOCATING OXIDOREDUCTASE COMPLEX SUBUNIT D"/>
    <property type="match status" value="1"/>
</dbReference>
<dbReference type="InterPro" id="IPR004338">
    <property type="entry name" value="NqrB/RnfD"/>
</dbReference>
<evidence type="ECO:0000256" key="8">
    <source>
        <dbReference type="ARBA" id="ARBA00022989"/>
    </source>
</evidence>
<sequence>MSTKYLGNGTINGPHIRNDWTSQWKMKQVLIALIFPTIGATYFFGWRSLVMIITSILTCVLLEGLIQKASKQPITVNDLTAVITGWLLALTLPTSAPLWTVLVGDFIAIVLVKHLGGGLGRNWINPAVAARVLLKLFLSPWITNWIAPGSDVITTVTPLVALGHFSREISATTPEWWKLFLGIDLGGPMGETSKLLLLIAGGYLIVRKIIHPFVPLLTLSSFYLAILIFSGFNFSFATAHLLSGALIMAAVFMVTDYTTSPATDKGKYYFAIGCGLLCAVLRIVLDLPGGIGVAIIVMNLAVPFIDQWTMHRVYGEKEFKITPIIDKENRKGLSSFK</sequence>
<proteinExistence type="predicted"/>
<keyword evidence="8 10" id="KW-1133">Transmembrane helix</keyword>
<evidence type="ECO:0000313" key="11">
    <source>
        <dbReference type="EMBL" id="ONN43551.1"/>
    </source>
</evidence>
<keyword evidence="5 10" id="KW-0812">Transmembrane</keyword>
<organism evidence="11 12">
    <name type="scientific">Enterococcus mundtii</name>
    <dbReference type="NCBI Taxonomy" id="53346"/>
    <lineage>
        <taxon>Bacteria</taxon>
        <taxon>Bacillati</taxon>
        <taxon>Bacillota</taxon>
        <taxon>Bacilli</taxon>
        <taxon>Lactobacillales</taxon>
        <taxon>Enterococcaceae</taxon>
        <taxon>Enterococcus</taxon>
    </lineage>
</organism>
<dbReference type="GO" id="GO:0022900">
    <property type="term" value="P:electron transport chain"/>
    <property type="evidence" value="ECO:0007669"/>
    <property type="project" value="InterPro"/>
</dbReference>
<evidence type="ECO:0000256" key="4">
    <source>
        <dbReference type="ARBA" id="ARBA00022643"/>
    </source>
</evidence>
<keyword evidence="6" id="KW-1278">Translocase</keyword>
<dbReference type="EMBL" id="MSTR01000005">
    <property type="protein sequence ID" value="ONN43551.1"/>
    <property type="molecule type" value="Genomic_DNA"/>
</dbReference>
<dbReference type="Pfam" id="PF03116">
    <property type="entry name" value="NQR2_RnfD_RnfE"/>
    <property type="match status" value="1"/>
</dbReference>
<dbReference type="PANTHER" id="PTHR30578">
    <property type="entry name" value="ELECTRON TRANSPORT COMPLEX PROTEIN RNFD"/>
    <property type="match status" value="1"/>
</dbReference>
<keyword evidence="4" id="KW-0288">FMN</keyword>
<keyword evidence="2" id="KW-0597">Phosphoprotein</keyword>
<feature type="transmembrane region" description="Helical" evidence="10">
    <location>
        <begin position="213"/>
        <end position="232"/>
    </location>
</feature>
<evidence type="ECO:0000313" key="12">
    <source>
        <dbReference type="Proteomes" id="UP000189299"/>
    </source>
</evidence>
<dbReference type="Proteomes" id="UP000189299">
    <property type="component" value="Unassembled WGS sequence"/>
</dbReference>
<accession>A0A1V2UJH3</accession>
<evidence type="ECO:0000256" key="1">
    <source>
        <dbReference type="ARBA" id="ARBA00022448"/>
    </source>
</evidence>
<evidence type="ECO:0000256" key="9">
    <source>
        <dbReference type="ARBA" id="ARBA00023136"/>
    </source>
</evidence>
<feature type="transmembrane region" description="Helical" evidence="10">
    <location>
        <begin position="268"/>
        <end position="285"/>
    </location>
</feature>
<keyword evidence="9 10" id="KW-0472">Membrane</keyword>
<evidence type="ECO:0000256" key="10">
    <source>
        <dbReference type="SAM" id="Phobius"/>
    </source>
</evidence>
<evidence type="ECO:0000256" key="2">
    <source>
        <dbReference type="ARBA" id="ARBA00022553"/>
    </source>
</evidence>
<dbReference type="AlphaFoldDB" id="A0A1V2UJH3"/>
<dbReference type="GO" id="GO:0055085">
    <property type="term" value="P:transmembrane transport"/>
    <property type="evidence" value="ECO:0007669"/>
    <property type="project" value="InterPro"/>
</dbReference>
<keyword evidence="1" id="KW-0813">Transport</keyword>
<keyword evidence="3" id="KW-0285">Flavoprotein</keyword>
<dbReference type="STRING" id="53346.A5802_001310"/>
<evidence type="ECO:0000256" key="6">
    <source>
        <dbReference type="ARBA" id="ARBA00022967"/>
    </source>
</evidence>
<gene>
    <name evidence="11" type="ORF">BTN92_06900</name>
</gene>
<comment type="caution">
    <text evidence="11">The sequence shown here is derived from an EMBL/GenBank/DDBJ whole genome shotgun (WGS) entry which is preliminary data.</text>
</comment>
<evidence type="ECO:0000256" key="3">
    <source>
        <dbReference type="ARBA" id="ARBA00022630"/>
    </source>
</evidence>